<keyword evidence="3" id="KW-1185">Reference proteome</keyword>
<sequence>MFSISDYFRRPQASRKYVDLIMEASSKWANWDPPKTIEAGDIGIIDKDSGQFEKIGSIYTHPATAEAAKAYPAVLKPAEDVLVINSVYAKKVGGGGGVNAGIPGAGNVKFETEIKFNKRRGAFLIMHNPRMTVVPDEFCSSATALGIPFFQDRKISVVTAAFACDGYALYLSSKQQESVKVALQANAPAPGAGAHAAGSWVMDGGSGVFRQAYLGNKAGYTPLYLLKSVQPRPPRRRETPDPNENDDDRWNEMEVPWDFLDSDGEEEPPEEFSDDE</sequence>
<accession>A0A9P3G8E8</accession>
<evidence type="ECO:0000256" key="1">
    <source>
        <dbReference type="SAM" id="MobiDB-lite"/>
    </source>
</evidence>
<feature type="region of interest" description="Disordered" evidence="1">
    <location>
        <begin position="229"/>
        <end position="276"/>
    </location>
</feature>
<evidence type="ECO:0000313" key="2">
    <source>
        <dbReference type="EMBL" id="GJE89795.1"/>
    </source>
</evidence>
<feature type="compositionally biased region" description="Acidic residues" evidence="1">
    <location>
        <begin position="260"/>
        <end position="276"/>
    </location>
</feature>
<dbReference type="Proteomes" id="UP000703269">
    <property type="component" value="Unassembled WGS sequence"/>
</dbReference>
<name>A0A9P3G8E8_9APHY</name>
<dbReference type="AlphaFoldDB" id="A0A9P3G8E8"/>
<evidence type="ECO:0000313" key="3">
    <source>
        <dbReference type="Proteomes" id="UP000703269"/>
    </source>
</evidence>
<dbReference type="OrthoDB" id="2803529at2759"/>
<protein>
    <submittedName>
        <fullName evidence="2">Uncharacterized protein</fullName>
    </submittedName>
</protein>
<comment type="caution">
    <text evidence="2">The sequence shown here is derived from an EMBL/GenBank/DDBJ whole genome shotgun (WGS) entry which is preliminary data.</text>
</comment>
<organism evidence="2 3">
    <name type="scientific">Phanerochaete sordida</name>
    <dbReference type="NCBI Taxonomy" id="48140"/>
    <lineage>
        <taxon>Eukaryota</taxon>
        <taxon>Fungi</taxon>
        <taxon>Dikarya</taxon>
        <taxon>Basidiomycota</taxon>
        <taxon>Agaricomycotina</taxon>
        <taxon>Agaricomycetes</taxon>
        <taxon>Polyporales</taxon>
        <taxon>Phanerochaetaceae</taxon>
        <taxon>Phanerochaete</taxon>
    </lineage>
</organism>
<proteinExistence type="predicted"/>
<gene>
    <name evidence="2" type="ORF">PsYK624_059030</name>
</gene>
<dbReference type="EMBL" id="BPQB01000014">
    <property type="protein sequence ID" value="GJE89795.1"/>
    <property type="molecule type" value="Genomic_DNA"/>
</dbReference>
<reference evidence="2 3" key="1">
    <citation type="submission" date="2021-08" db="EMBL/GenBank/DDBJ databases">
        <title>Draft Genome Sequence of Phanerochaete sordida strain YK-624.</title>
        <authorList>
            <person name="Mori T."/>
            <person name="Dohra H."/>
            <person name="Suzuki T."/>
            <person name="Kawagishi H."/>
            <person name="Hirai H."/>
        </authorList>
    </citation>
    <scope>NUCLEOTIDE SEQUENCE [LARGE SCALE GENOMIC DNA]</scope>
    <source>
        <strain evidence="2 3">YK-624</strain>
    </source>
</reference>